<dbReference type="SUPFAM" id="SSF53474">
    <property type="entry name" value="alpha/beta-Hydrolases"/>
    <property type="match status" value="1"/>
</dbReference>
<dbReference type="InterPro" id="IPR050960">
    <property type="entry name" value="AB_hydrolase_4_sf"/>
</dbReference>
<evidence type="ECO:0000259" key="3">
    <source>
        <dbReference type="Pfam" id="PF12697"/>
    </source>
</evidence>
<keyword evidence="5" id="KW-1185">Reference proteome</keyword>
<dbReference type="PIRSF" id="PIRSF005211">
    <property type="entry name" value="Ab_hydro_YheT"/>
    <property type="match status" value="1"/>
</dbReference>
<feature type="active site" description="Charge relay system" evidence="2">
    <location>
        <position position="354"/>
    </location>
</feature>
<dbReference type="GO" id="GO:0047372">
    <property type="term" value="F:monoacylglycerol lipase activity"/>
    <property type="evidence" value="ECO:0007669"/>
    <property type="project" value="TreeGrafter"/>
</dbReference>
<dbReference type="PANTHER" id="PTHR10794:SF63">
    <property type="entry name" value="ALPHA_BETA HYDROLASE 1, ISOFORM A"/>
    <property type="match status" value="1"/>
</dbReference>
<feature type="active site" description="Charge relay system" evidence="2">
    <location>
        <position position="193"/>
    </location>
</feature>
<dbReference type="AlphaFoldDB" id="A0AAV1IAU9"/>
<dbReference type="InterPro" id="IPR000073">
    <property type="entry name" value="AB_hydrolase_1"/>
</dbReference>
<organism evidence="4 5">
    <name type="scientific">Coccomyxa viridis</name>
    <dbReference type="NCBI Taxonomy" id="1274662"/>
    <lineage>
        <taxon>Eukaryota</taxon>
        <taxon>Viridiplantae</taxon>
        <taxon>Chlorophyta</taxon>
        <taxon>core chlorophytes</taxon>
        <taxon>Trebouxiophyceae</taxon>
        <taxon>Trebouxiophyceae incertae sedis</taxon>
        <taxon>Coccomyxaceae</taxon>
        <taxon>Coccomyxa</taxon>
    </lineage>
</organism>
<dbReference type="Gene3D" id="3.40.50.1820">
    <property type="entry name" value="alpha/beta hydrolase"/>
    <property type="match status" value="1"/>
</dbReference>
<evidence type="ECO:0000313" key="5">
    <source>
        <dbReference type="Proteomes" id="UP001314263"/>
    </source>
</evidence>
<proteinExistence type="inferred from homology"/>
<dbReference type="InterPro" id="IPR029058">
    <property type="entry name" value="AB_hydrolase_fold"/>
</dbReference>
<dbReference type="InterPro" id="IPR012020">
    <property type="entry name" value="ABHD4"/>
</dbReference>
<comment type="caution">
    <text evidence="4">The sequence shown here is derived from an EMBL/GenBank/DDBJ whole genome shotgun (WGS) entry which is preliminary data.</text>
</comment>
<accession>A0AAV1IAU9</accession>
<dbReference type="EMBL" id="CAUYUE010000008">
    <property type="protein sequence ID" value="CAK0783420.1"/>
    <property type="molecule type" value="Genomic_DNA"/>
</dbReference>
<evidence type="ECO:0000256" key="1">
    <source>
        <dbReference type="ARBA" id="ARBA00010884"/>
    </source>
</evidence>
<protein>
    <recommendedName>
        <fullName evidence="3">AB hydrolase-1 domain-containing protein</fullName>
    </recommendedName>
</protein>
<feature type="active site" description="Charge relay system" evidence="2">
    <location>
        <position position="327"/>
    </location>
</feature>
<dbReference type="PANTHER" id="PTHR10794">
    <property type="entry name" value="ABHYDROLASE DOMAIN-CONTAINING PROTEIN"/>
    <property type="match status" value="1"/>
</dbReference>
<dbReference type="GO" id="GO:0034338">
    <property type="term" value="F:short-chain carboxylesterase activity"/>
    <property type="evidence" value="ECO:0007669"/>
    <property type="project" value="TreeGrafter"/>
</dbReference>
<comment type="similarity">
    <text evidence="1">Belongs to the AB hydrolase superfamily. AB hydrolase 4 family.</text>
</comment>
<dbReference type="Pfam" id="PF12697">
    <property type="entry name" value="Abhydrolase_6"/>
    <property type="match status" value="1"/>
</dbReference>
<gene>
    <name evidence="4" type="ORF">CVIRNUC_006619</name>
</gene>
<reference evidence="4 5" key="1">
    <citation type="submission" date="2023-10" db="EMBL/GenBank/DDBJ databases">
        <authorList>
            <person name="Maclean D."/>
            <person name="Macfadyen A."/>
        </authorList>
    </citation>
    <scope>NUCLEOTIDE SEQUENCE [LARGE SCALE GENOMIC DNA]</scope>
</reference>
<sequence>MSNRLVQHIQWHLEWNYQLIEEWVEWLAGKELPRITSSKGSLGELARNSLCRPYWPTPYLPGPLQTLVAVTLRNLAVQARYQRTVVPTPDGGTFGLDWFRCEEACQRLPDSAPVLLVLHSITGNSNLGFVKSLCAAGYKQGWRPVAMLYRGCGGLSLESPRVYSANDTGDLQVAVAGLRTMYPDAPILLAGFSMGALLVTEFLAEAASSTAASGVVAAAAASSPFDLGAAWKRMAAAFPISITFLSQYAIVLRWIHYAWRHWNQIKHLPGVSWHRIAASYTMMHIDHELTCKANSIENTDAYYEQASSFQYIPKIKIPCLFQLAADDPFVKQLPETESQQNDHTVMLATKKGGHCAHLQGVIPFRPSYLDDGIVCFFTAVLRQKHALKAE</sequence>
<name>A0AAV1IAU9_9CHLO</name>
<evidence type="ECO:0000256" key="2">
    <source>
        <dbReference type="PIRSR" id="PIRSR005211-1"/>
    </source>
</evidence>
<dbReference type="Proteomes" id="UP001314263">
    <property type="component" value="Unassembled WGS sequence"/>
</dbReference>
<feature type="domain" description="AB hydrolase-1" evidence="3">
    <location>
        <begin position="131"/>
        <end position="359"/>
    </location>
</feature>
<evidence type="ECO:0000313" key="4">
    <source>
        <dbReference type="EMBL" id="CAK0783420.1"/>
    </source>
</evidence>